<evidence type="ECO:0000313" key="1">
    <source>
        <dbReference type="EMBL" id="KAG8638181.1"/>
    </source>
</evidence>
<name>A0ACB7GE45_MANES</name>
<proteinExistence type="predicted"/>
<comment type="caution">
    <text evidence="1">The sequence shown here is derived from an EMBL/GenBank/DDBJ whole genome shotgun (WGS) entry which is preliminary data.</text>
</comment>
<accession>A0ACB7GE45</accession>
<gene>
    <name evidence="1" type="ORF">MANES_14G007700v8</name>
</gene>
<reference evidence="2" key="1">
    <citation type="journal article" date="2016" name="Nat. Biotechnol.">
        <title>Sequencing wild and cultivated cassava and related species reveals extensive interspecific hybridization and genetic diversity.</title>
        <authorList>
            <person name="Bredeson J.V."/>
            <person name="Lyons J.B."/>
            <person name="Prochnik S.E."/>
            <person name="Wu G.A."/>
            <person name="Ha C.M."/>
            <person name="Edsinger-Gonzales E."/>
            <person name="Grimwood J."/>
            <person name="Schmutz J."/>
            <person name="Rabbi I.Y."/>
            <person name="Egesi C."/>
            <person name="Nauluvula P."/>
            <person name="Lebot V."/>
            <person name="Ndunguru J."/>
            <person name="Mkamilo G."/>
            <person name="Bart R.S."/>
            <person name="Setter T.L."/>
            <person name="Gleadow R.M."/>
            <person name="Kulakow P."/>
            <person name="Ferguson M.E."/>
            <person name="Rounsley S."/>
            <person name="Rokhsar D.S."/>
        </authorList>
    </citation>
    <scope>NUCLEOTIDE SEQUENCE [LARGE SCALE GENOMIC DNA]</scope>
    <source>
        <strain evidence="2">cv. AM560-2</strain>
    </source>
</reference>
<sequence length="193" mass="21739">MQKPRFQIFHSFCTRVSKTQLHGSKKLPLFPSKLRIALFTFIIQIISCKFEEMKRLSRGSALFILCFFSIVAFPVGCKGQKDQEKGPAVSFSEMLRTNCWDRAKTIVRQAQAYFFPPNIDFRGSNEGEEPTDVGAGDKVKEAVAESLEKTRATVEDSAKTAAKIASETVHKTKEKVKRSLSDEGRQESDHSEL</sequence>
<dbReference type="EMBL" id="CM004400">
    <property type="protein sequence ID" value="KAG8638181.1"/>
    <property type="molecule type" value="Genomic_DNA"/>
</dbReference>
<protein>
    <submittedName>
        <fullName evidence="1">Uncharacterized protein</fullName>
    </submittedName>
</protein>
<evidence type="ECO:0000313" key="2">
    <source>
        <dbReference type="Proteomes" id="UP000091857"/>
    </source>
</evidence>
<organism evidence="1 2">
    <name type="scientific">Manihot esculenta</name>
    <name type="common">Cassava</name>
    <name type="synonym">Jatropha manihot</name>
    <dbReference type="NCBI Taxonomy" id="3983"/>
    <lineage>
        <taxon>Eukaryota</taxon>
        <taxon>Viridiplantae</taxon>
        <taxon>Streptophyta</taxon>
        <taxon>Embryophyta</taxon>
        <taxon>Tracheophyta</taxon>
        <taxon>Spermatophyta</taxon>
        <taxon>Magnoliopsida</taxon>
        <taxon>eudicotyledons</taxon>
        <taxon>Gunneridae</taxon>
        <taxon>Pentapetalae</taxon>
        <taxon>rosids</taxon>
        <taxon>fabids</taxon>
        <taxon>Malpighiales</taxon>
        <taxon>Euphorbiaceae</taxon>
        <taxon>Crotonoideae</taxon>
        <taxon>Manihoteae</taxon>
        <taxon>Manihot</taxon>
    </lineage>
</organism>
<keyword evidence="2" id="KW-1185">Reference proteome</keyword>
<dbReference type="Proteomes" id="UP000091857">
    <property type="component" value="Chromosome 14"/>
</dbReference>